<gene>
    <name evidence="1" type="ORF">TcWFU_007822</name>
</gene>
<keyword evidence="2" id="KW-1185">Reference proteome</keyword>
<evidence type="ECO:0008006" key="3">
    <source>
        <dbReference type="Google" id="ProtNLM"/>
    </source>
</evidence>
<reference evidence="1 2" key="1">
    <citation type="journal article" date="2022" name="Front. Cell. Infect. Microbiol.">
        <title>The Genomes of Two Strains of Taenia crassiceps the Animal Model for the Study of Human Cysticercosis.</title>
        <authorList>
            <person name="Bobes R.J."/>
            <person name="Estrada K."/>
            <person name="Rios-Valencia D.G."/>
            <person name="Calderon-Gallegos A."/>
            <person name="de la Torre P."/>
            <person name="Carrero J.C."/>
            <person name="Sanchez-Flores A."/>
            <person name="Laclette J.P."/>
        </authorList>
    </citation>
    <scope>NUCLEOTIDE SEQUENCE [LARGE SCALE GENOMIC DNA]</scope>
    <source>
        <strain evidence="1">WFUcys</strain>
    </source>
</reference>
<sequence>MELISHWSAVFTAVGGRVSLKSADTTRSWARCVNQCAVAVLAFGGAFAYATDRVSLRPIPLAQLMQRAPLIGPLDDAITCLRLARGCAMRKEWRI</sequence>
<organism evidence="1 2">
    <name type="scientific">Taenia crassiceps</name>
    <dbReference type="NCBI Taxonomy" id="6207"/>
    <lineage>
        <taxon>Eukaryota</taxon>
        <taxon>Metazoa</taxon>
        <taxon>Spiralia</taxon>
        <taxon>Lophotrochozoa</taxon>
        <taxon>Platyhelminthes</taxon>
        <taxon>Cestoda</taxon>
        <taxon>Eucestoda</taxon>
        <taxon>Cyclophyllidea</taxon>
        <taxon>Taeniidae</taxon>
        <taxon>Taenia</taxon>
    </lineage>
</organism>
<name>A0ABR4Q331_9CEST</name>
<protein>
    <recommendedName>
        <fullName evidence="3">DUF1232 domain-containing protein</fullName>
    </recommendedName>
</protein>
<evidence type="ECO:0000313" key="2">
    <source>
        <dbReference type="Proteomes" id="UP001651158"/>
    </source>
</evidence>
<evidence type="ECO:0000313" key="1">
    <source>
        <dbReference type="EMBL" id="KAL5103972.1"/>
    </source>
</evidence>
<dbReference type="EMBL" id="JAKROA010000015">
    <property type="protein sequence ID" value="KAL5103972.1"/>
    <property type="molecule type" value="Genomic_DNA"/>
</dbReference>
<accession>A0ABR4Q331</accession>
<proteinExistence type="predicted"/>
<dbReference type="Proteomes" id="UP001651158">
    <property type="component" value="Unassembled WGS sequence"/>
</dbReference>
<comment type="caution">
    <text evidence="1">The sequence shown here is derived from an EMBL/GenBank/DDBJ whole genome shotgun (WGS) entry which is preliminary data.</text>
</comment>